<dbReference type="PANTHER" id="PTHR37984">
    <property type="entry name" value="PROTEIN CBG26694"/>
    <property type="match status" value="1"/>
</dbReference>
<dbReference type="Pfam" id="PF00078">
    <property type="entry name" value="RVT_1"/>
    <property type="match status" value="1"/>
</dbReference>
<keyword evidence="6" id="KW-0378">Hydrolase</keyword>
<dbReference type="Pfam" id="PF17917">
    <property type="entry name" value="RT_RNaseH"/>
    <property type="match status" value="1"/>
</dbReference>
<dbReference type="AlphaFoldDB" id="A0A699IIV0"/>
<dbReference type="InterPro" id="IPR021109">
    <property type="entry name" value="Peptidase_aspartic_dom_sf"/>
</dbReference>
<dbReference type="GO" id="GO:0004519">
    <property type="term" value="F:endonuclease activity"/>
    <property type="evidence" value="ECO:0007669"/>
    <property type="project" value="UniProtKB-KW"/>
</dbReference>
<dbReference type="InterPro" id="IPR000477">
    <property type="entry name" value="RT_dom"/>
</dbReference>
<dbReference type="PANTHER" id="PTHR37984:SF5">
    <property type="entry name" value="PROTEIN NYNRIN-LIKE"/>
    <property type="match status" value="1"/>
</dbReference>
<dbReference type="Gene3D" id="2.40.70.10">
    <property type="entry name" value="Acid Proteases"/>
    <property type="match status" value="1"/>
</dbReference>
<proteinExistence type="predicted"/>
<name>A0A699IIV0_TANCI</name>
<evidence type="ECO:0000256" key="1">
    <source>
        <dbReference type="ARBA" id="ARBA00012493"/>
    </source>
</evidence>
<dbReference type="CDD" id="cd00303">
    <property type="entry name" value="retropepsin_like"/>
    <property type="match status" value="1"/>
</dbReference>
<dbReference type="CDD" id="cd01647">
    <property type="entry name" value="RT_LTR"/>
    <property type="match status" value="1"/>
</dbReference>
<dbReference type="Pfam" id="PF08284">
    <property type="entry name" value="RVP_2"/>
    <property type="match status" value="1"/>
</dbReference>
<comment type="caution">
    <text evidence="10">The sequence shown here is derived from an EMBL/GenBank/DDBJ whole genome shotgun (WGS) entry which is preliminary data.</text>
</comment>
<evidence type="ECO:0000256" key="2">
    <source>
        <dbReference type="ARBA" id="ARBA00022679"/>
    </source>
</evidence>
<evidence type="ECO:0000313" key="10">
    <source>
        <dbReference type="EMBL" id="GEZ65978.1"/>
    </source>
</evidence>
<dbReference type="InterPro" id="IPR041373">
    <property type="entry name" value="RT_RNaseH"/>
</dbReference>
<sequence>MMCTKIFPQEEDQDVVRIANNMMDKNLKGYVVRNAENNRRLYANQRDDRGQQPPFKRQNTRGQNVARAYTAGQNHRVNTCFECGAPGHYRKDYPKIKNQNCGNKARIPEARGKVYILEEGDTNLGSNTITGTFLLNDHHAYMLFDLGADRTFVSNTFSTLLDITPSALDVSYAVELADRRTSKTSTVFRGCTLGLLGHPFNIDPMPIDLGSYDIIIGMDYKRDKGKKSTLSIISCLKTQKYMEKGCQVFLAQVTKKENEDKSKEKQLEDVPTVRDFPEVFPKDLPGLPPTRKVEFQIDLVPDKGFIRSSSSAWGAPILFVKKKKGSIQMCIDYRELNKLTFKNRYPLLRIDDLFDQLQGSNVYSKIDLRSGYHQHKVRDEDIPKMAFRTRYGHYEFQVMPFGLKNAPAVFMDLMNRVCKPFLDKFVIVFIDDILIYSRNKVEHEGHLKQILALLKKEELHAKFSKSDFWLSNVQFLGHVIDSEGIHVDPAKIESIKDWESPMTLTEFRQFLGLAGYYRRFIEGFLKIARPMTKLTQKSVKEKVIAYASRQLKIHEKNYTTHDLELGAVVFALKMWRYYLYGTRCVVFTDHKRKGNVVADALSRKTKARKEENYEAKDLGRMIKKLESPADETLCLKNRSWIPCFGNLRALIMHESHKSKYSIHTRLEKMYQDMKKLYCKGERLNGETDGTIPEGGNLKTWSVSFDHLRSRCYHTSIKAAPFEALYGRKCRSPVCWAEVGDAQLTGLEIVLETTEKIIQIKHRLQASRDRHKSYADKRRKPLEFQVGDKVMLKVSP</sequence>
<dbReference type="GO" id="GO:0003964">
    <property type="term" value="F:RNA-directed DNA polymerase activity"/>
    <property type="evidence" value="ECO:0007669"/>
    <property type="project" value="UniProtKB-KW"/>
</dbReference>
<dbReference type="SUPFAM" id="SSF56672">
    <property type="entry name" value="DNA/RNA polymerases"/>
    <property type="match status" value="1"/>
</dbReference>
<dbReference type="Gene3D" id="3.10.10.10">
    <property type="entry name" value="HIV Type 1 Reverse Transcriptase, subunit A, domain 1"/>
    <property type="match status" value="1"/>
</dbReference>
<evidence type="ECO:0000256" key="4">
    <source>
        <dbReference type="ARBA" id="ARBA00022722"/>
    </source>
</evidence>
<evidence type="ECO:0000256" key="6">
    <source>
        <dbReference type="ARBA" id="ARBA00022801"/>
    </source>
</evidence>
<evidence type="ECO:0000259" key="9">
    <source>
        <dbReference type="PROSITE" id="PS50878"/>
    </source>
</evidence>
<reference evidence="10" key="1">
    <citation type="journal article" date="2019" name="Sci. Rep.">
        <title>Draft genome of Tanacetum cinerariifolium, the natural source of mosquito coil.</title>
        <authorList>
            <person name="Yamashiro T."/>
            <person name="Shiraishi A."/>
            <person name="Satake H."/>
            <person name="Nakayama K."/>
        </authorList>
    </citation>
    <scope>NUCLEOTIDE SEQUENCE</scope>
</reference>
<evidence type="ECO:0000256" key="5">
    <source>
        <dbReference type="ARBA" id="ARBA00022759"/>
    </source>
</evidence>
<protein>
    <recommendedName>
        <fullName evidence="1">RNA-directed DNA polymerase</fullName>
        <ecNumber evidence="1">2.7.7.49</ecNumber>
    </recommendedName>
</protein>
<feature type="region of interest" description="Disordered" evidence="8">
    <location>
        <begin position="42"/>
        <end position="62"/>
    </location>
</feature>
<keyword evidence="3" id="KW-0548">Nucleotidyltransferase</keyword>
<organism evidence="10">
    <name type="scientific">Tanacetum cinerariifolium</name>
    <name type="common">Dalmatian daisy</name>
    <name type="synonym">Chrysanthemum cinerariifolium</name>
    <dbReference type="NCBI Taxonomy" id="118510"/>
    <lineage>
        <taxon>Eukaryota</taxon>
        <taxon>Viridiplantae</taxon>
        <taxon>Streptophyta</taxon>
        <taxon>Embryophyta</taxon>
        <taxon>Tracheophyta</taxon>
        <taxon>Spermatophyta</taxon>
        <taxon>Magnoliopsida</taxon>
        <taxon>eudicotyledons</taxon>
        <taxon>Gunneridae</taxon>
        <taxon>Pentapetalae</taxon>
        <taxon>asterids</taxon>
        <taxon>campanulids</taxon>
        <taxon>Asterales</taxon>
        <taxon>Asteraceae</taxon>
        <taxon>Asteroideae</taxon>
        <taxon>Anthemideae</taxon>
        <taxon>Anthemidinae</taxon>
        <taxon>Tanacetum</taxon>
    </lineage>
</organism>
<dbReference type="EC" id="2.7.7.49" evidence="1"/>
<keyword evidence="2" id="KW-0808">Transferase</keyword>
<dbReference type="GO" id="GO:0016787">
    <property type="term" value="F:hydrolase activity"/>
    <property type="evidence" value="ECO:0007669"/>
    <property type="project" value="UniProtKB-KW"/>
</dbReference>
<dbReference type="EMBL" id="BKCJ010306572">
    <property type="protein sequence ID" value="GEZ65978.1"/>
    <property type="molecule type" value="Genomic_DNA"/>
</dbReference>
<dbReference type="PROSITE" id="PS50878">
    <property type="entry name" value="RT_POL"/>
    <property type="match status" value="1"/>
</dbReference>
<keyword evidence="4" id="KW-0540">Nuclease</keyword>
<evidence type="ECO:0000256" key="3">
    <source>
        <dbReference type="ARBA" id="ARBA00022695"/>
    </source>
</evidence>
<gene>
    <name evidence="10" type="ORF">Tci_537951</name>
</gene>
<evidence type="ECO:0000256" key="8">
    <source>
        <dbReference type="SAM" id="MobiDB-lite"/>
    </source>
</evidence>
<keyword evidence="7" id="KW-0695">RNA-directed DNA polymerase</keyword>
<dbReference type="InterPro" id="IPR043128">
    <property type="entry name" value="Rev_trsase/Diguanyl_cyclase"/>
</dbReference>
<keyword evidence="5" id="KW-0255">Endonuclease</keyword>
<dbReference type="InterPro" id="IPR050951">
    <property type="entry name" value="Retrovirus_Pol_polyprotein"/>
</dbReference>
<evidence type="ECO:0000256" key="7">
    <source>
        <dbReference type="ARBA" id="ARBA00022918"/>
    </source>
</evidence>
<dbReference type="InterPro" id="IPR043502">
    <property type="entry name" value="DNA/RNA_pol_sf"/>
</dbReference>
<accession>A0A699IIV0</accession>
<dbReference type="Gene3D" id="3.30.70.270">
    <property type="match status" value="2"/>
</dbReference>
<feature type="domain" description="Reverse transcriptase" evidence="9">
    <location>
        <begin position="301"/>
        <end position="480"/>
    </location>
</feature>